<name>A0A0D2D4E9_9EURO</name>
<feature type="compositionally biased region" description="Polar residues" evidence="1">
    <location>
        <begin position="26"/>
        <end position="35"/>
    </location>
</feature>
<proteinExistence type="predicted"/>
<organism evidence="2 3">
    <name type="scientific">Phialophora macrospora</name>
    <dbReference type="NCBI Taxonomy" id="1851006"/>
    <lineage>
        <taxon>Eukaryota</taxon>
        <taxon>Fungi</taxon>
        <taxon>Dikarya</taxon>
        <taxon>Ascomycota</taxon>
        <taxon>Pezizomycotina</taxon>
        <taxon>Eurotiomycetes</taxon>
        <taxon>Chaetothyriomycetidae</taxon>
        <taxon>Chaetothyriales</taxon>
        <taxon>Herpotrichiellaceae</taxon>
        <taxon>Phialophora</taxon>
    </lineage>
</organism>
<protein>
    <submittedName>
        <fullName evidence="2">Uncharacterized protein</fullName>
    </submittedName>
</protein>
<dbReference type="Proteomes" id="UP000054266">
    <property type="component" value="Unassembled WGS sequence"/>
</dbReference>
<dbReference type="HOGENOM" id="CLU_2704582_0_0_1"/>
<gene>
    <name evidence="2" type="ORF">PV04_00626</name>
</gene>
<evidence type="ECO:0000313" key="2">
    <source>
        <dbReference type="EMBL" id="KIW72431.1"/>
    </source>
</evidence>
<dbReference type="AlphaFoldDB" id="A0A0D2D4E9"/>
<keyword evidence="3" id="KW-1185">Reference proteome</keyword>
<evidence type="ECO:0000256" key="1">
    <source>
        <dbReference type="SAM" id="MobiDB-lite"/>
    </source>
</evidence>
<reference evidence="2 3" key="1">
    <citation type="submission" date="2015-01" db="EMBL/GenBank/DDBJ databases">
        <title>The Genome Sequence of Capronia semiimmersa CBS27337.</title>
        <authorList>
            <consortium name="The Broad Institute Genomics Platform"/>
            <person name="Cuomo C."/>
            <person name="de Hoog S."/>
            <person name="Gorbushina A."/>
            <person name="Stielow B."/>
            <person name="Teixiera M."/>
            <person name="Abouelleil A."/>
            <person name="Chapman S.B."/>
            <person name="Priest M."/>
            <person name="Young S.K."/>
            <person name="Wortman J."/>
            <person name="Nusbaum C."/>
            <person name="Birren B."/>
        </authorList>
    </citation>
    <scope>NUCLEOTIDE SEQUENCE [LARGE SCALE GENOMIC DNA]</scope>
    <source>
        <strain evidence="2 3">CBS 27337</strain>
    </source>
</reference>
<evidence type="ECO:0000313" key="3">
    <source>
        <dbReference type="Proteomes" id="UP000054266"/>
    </source>
</evidence>
<sequence length="73" mass="7888">MSSYKKPIREPKPGSGKPTTGWHAVNVNSQQTLSPSGRPERPPTKPGPGKPHGKHERVMPAGEVGTKKECDTF</sequence>
<dbReference type="EMBL" id="KN846956">
    <property type="protein sequence ID" value="KIW72431.1"/>
    <property type="molecule type" value="Genomic_DNA"/>
</dbReference>
<feature type="region of interest" description="Disordered" evidence="1">
    <location>
        <begin position="1"/>
        <end position="73"/>
    </location>
</feature>
<accession>A0A0D2D4E9</accession>